<dbReference type="GO" id="GO:0000287">
    <property type="term" value="F:magnesium ion binding"/>
    <property type="evidence" value="ECO:0007669"/>
    <property type="project" value="UniProtKB-UniRule"/>
</dbReference>
<dbReference type="PROSITE" id="PS00387">
    <property type="entry name" value="PPASE"/>
    <property type="match status" value="1"/>
</dbReference>
<comment type="subcellular location">
    <subcellularLocation>
        <location evidence="7">Cytoplasm</location>
    </subcellularLocation>
</comment>
<comment type="subunit">
    <text evidence="7">Homohexamer.</text>
</comment>
<feature type="binding site" evidence="7">
    <location>
        <position position="23"/>
    </location>
    <ligand>
        <name>Mg(2+)</name>
        <dbReference type="ChEBI" id="CHEBI:18420"/>
        <label>2</label>
    </ligand>
</feature>
<keyword evidence="3 7" id="KW-0479">Metal-binding</keyword>
<feature type="binding site" evidence="7">
    <location>
        <position position="99"/>
    </location>
    <ligand>
        <name>Mg(2+)</name>
        <dbReference type="ChEBI" id="CHEBI:18420"/>
        <label>3</label>
    </ligand>
</feature>
<comment type="cofactor">
    <cofactor evidence="1 7">
        <name>Mg(2+)</name>
        <dbReference type="ChEBI" id="CHEBI:18420"/>
    </cofactor>
</comment>
<keyword evidence="2 7" id="KW-0963">Cytoplasm</keyword>
<dbReference type="InterPro" id="IPR008162">
    <property type="entry name" value="Pyrophosphatase"/>
</dbReference>
<feature type="binding site" evidence="7">
    <location>
        <position position="104"/>
    </location>
    <ligand>
        <name>Mg(2+)</name>
        <dbReference type="ChEBI" id="CHEBI:18420"/>
        <label>1</label>
    </ligand>
</feature>
<feature type="active site" description="Proton acceptor" evidence="7">
    <location>
        <position position="104"/>
    </location>
</feature>
<evidence type="ECO:0000313" key="8">
    <source>
        <dbReference type="EMBL" id="QIN83449.1"/>
    </source>
</evidence>
<comment type="similarity">
    <text evidence="7">Belongs to the PPase family.</text>
</comment>
<gene>
    <name evidence="7" type="primary">ppa</name>
    <name evidence="8" type="ORF">GBA63_12995</name>
</gene>
<dbReference type="GO" id="GO:0004427">
    <property type="term" value="F:inorganic diphosphate phosphatase activity"/>
    <property type="evidence" value="ECO:0007669"/>
    <property type="project" value="UniProtKB-UniRule"/>
</dbReference>
<comment type="catalytic activity">
    <reaction evidence="6 7">
        <text>diphosphate + H2O = 2 phosphate + H(+)</text>
        <dbReference type="Rhea" id="RHEA:24576"/>
        <dbReference type="ChEBI" id="CHEBI:15377"/>
        <dbReference type="ChEBI" id="CHEBI:15378"/>
        <dbReference type="ChEBI" id="CHEBI:33019"/>
        <dbReference type="ChEBI" id="CHEBI:43474"/>
        <dbReference type="EC" id="3.6.1.1"/>
    </reaction>
</comment>
<feature type="binding site" evidence="7">
    <location>
        <position position="72"/>
    </location>
    <ligand>
        <name>Mg(2+)</name>
        <dbReference type="ChEBI" id="CHEBI:18420"/>
        <label>2</label>
    </ligand>
</feature>
<dbReference type="PANTHER" id="PTHR10286">
    <property type="entry name" value="INORGANIC PYROPHOSPHATASE"/>
    <property type="match status" value="1"/>
</dbReference>
<dbReference type="CDD" id="cd00412">
    <property type="entry name" value="pyrophosphatase"/>
    <property type="match status" value="1"/>
</dbReference>
<name>A0A6G8QAG3_9ACTN</name>
<feature type="binding site" evidence="7">
    <location>
        <position position="67"/>
    </location>
    <ligand>
        <name>Mg(2+)</name>
        <dbReference type="ChEBI" id="CHEBI:18420"/>
        <label>1</label>
    </ligand>
</feature>
<dbReference type="FunFam" id="3.90.80.10:FF:000003">
    <property type="entry name" value="Inorganic pyrophosphatase"/>
    <property type="match status" value="1"/>
</dbReference>
<dbReference type="Pfam" id="PF00719">
    <property type="entry name" value="Pyrophosphatase"/>
    <property type="match status" value="1"/>
</dbReference>
<dbReference type="SUPFAM" id="SSF50324">
    <property type="entry name" value="Inorganic pyrophosphatase"/>
    <property type="match status" value="1"/>
</dbReference>
<feature type="binding site" evidence="7">
    <location>
        <position position="31"/>
    </location>
    <ligand>
        <name>substrate</name>
    </ligand>
</feature>
<organism evidence="8 9">
    <name type="scientific">Rubrobacter tropicus</name>
    <dbReference type="NCBI Taxonomy" id="2653851"/>
    <lineage>
        <taxon>Bacteria</taxon>
        <taxon>Bacillati</taxon>
        <taxon>Actinomycetota</taxon>
        <taxon>Rubrobacteria</taxon>
        <taxon>Rubrobacterales</taxon>
        <taxon>Rubrobacteraceae</taxon>
        <taxon>Rubrobacter</taxon>
    </lineage>
</organism>
<proteinExistence type="inferred from homology"/>
<evidence type="ECO:0000256" key="7">
    <source>
        <dbReference type="HAMAP-Rule" id="MF_00209"/>
    </source>
</evidence>
<dbReference type="HAMAP" id="MF_00209">
    <property type="entry name" value="Inorganic_PPase"/>
    <property type="match status" value="1"/>
</dbReference>
<feature type="binding site" evidence="7">
    <location>
        <position position="141"/>
    </location>
    <ligand>
        <name>substrate</name>
    </ligand>
</feature>
<protein>
    <recommendedName>
        <fullName evidence="7">Inorganic pyrophosphatase</fullName>
        <ecNumber evidence="7">3.6.1.1</ecNumber>
    </recommendedName>
    <alternativeName>
        <fullName evidence="7">Pyrophosphate phospho-hydrolase</fullName>
        <shortName evidence="7">PPase</shortName>
    </alternativeName>
</protein>
<reference evidence="8 9" key="1">
    <citation type="submission" date="2019-10" db="EMBL/GenBank/DDBJ databases">
        <title>Rubrobacter sp nov SCSIO 52090 isolated from a deep-sea sediment in the South China Sea.</title>
        <authorList>
            <person name="Chen R.W."/>
        </authorList>
    </citation>
    <scope>NUCLEOTIDE SEQUENCE [LARGE SCALE GENOMIC DNA]</scope>
    <source>
        <strain evidence="8 9">SCSIO 52909</strain>
    </source>
</reference>
<dbReference type="AlphaFoldDB" id="A0A6G8QAG3"/>
<dbReference type="InterPro" id="IPR036649">
    <property type="entry name" value="Pyrophosphatase_sf"/>
</dbReference>
<feature type="binding site" evidence="7">
    <location>
        <position position="57"/>
    </location>
    <ligand>
        <name>substrate</name>
    </ligand>
</feature>
<keyword evidence="5 7" id="KW-0460">Magnesium</keyword>
<dbReference type="KEGG" id="rub:GBA63_12995"/>
<evidence type="ECO:0000256" key="5">
    <source>
        <dbReference type="ARBA" id="ARBA00022842"/>
    </source>
</evidence>
<evidence type="ECO:0000313" key="9">
    <source>
        <dbReference type="Proteomes" id="UP000501452"/>
    </source>
</evidence>
<accession>A0A6G8QAG3</accession>
<keyword evidence="9" id="KW-1185">Reference proteome</keyword>
<dbReference type="GO" id="GO:0005737">
    <property type="term" value="C:cytoplasm"/>
    <property type="evidence" value="ECO:0007669"/>
    <property type="project" value="UniProtKB-SubCell"/>
</dbReference>
<dbReference type="EC" id="3.6.1.1" evidence="7"/>
<dbReference type="Proteomes" id="UP000501452">
    <property type="component" value="Chromosome"/>
</dbReference>
<evidence type="ECO:0000256" key="1">
    <source>
        <dbReference type="ARBA" id="ARBA00001946"/>
    </source>
</evidence>
<comment type="function">
    <text evidence="7">Catalyzes the hydrolysis of inorganic pyrophosphate (PPi) forming two phosphate ions.</text>
</comment>
<evidence type="ECO:0000256" key="6">
    <source>
        <dbReference type="ARBA" id="ARBA00047820"/>
    </source>
</evidence>
<feature type="binding site" evidence="7">
    <location>
        <position position="72"/>
    </location>
    <ligand>
        <name>Mg(2+)</name>
        <dbReference type="ChEBI" id="CHEBI:18420"/>
        <label>1</label>
    </ligand>
</feature>
<dbReference type="GO" id="GO:0006796">
    <property type="term" value="P:phosphate-containing compound metabolic process"/>
    <property type="evidence" value="ECO:0007669"/>
    <property type="project" value="InterPro"/>
</dbReference>
<evidence type="ECO:0000256" key="2">
    <source>
        <dbReference type="ARBA" id="ARBA00022490"/>
    </source>
</evidence>
<feature type="binding site" evidence="7">
    <location>
        <position position="104"/>
    </location>
    <ligand>
        <name>Mg(2+)</name>
        <dbReference type="ChEBI" id="CHEBI:18420"/>
        <label>3</label>
    </ligand>
</feature>
<dbReference type="EMBL" id="CP045119">
    <property type="protein sequence ID" value="QIN83449.1"/>
    <property type="molecule type" value="Genomic_DNA"/>
</dbReference>
<dbReference type="Gene3D" id="3.90.80.10">
    <property type="entry name" value="Inorganic pyrophosphatase"/>
    <property type="match status" value="1"/>
</dbReference>
<feature type="binding site" evidence="7">
    <location>
        <position position="45"/>
    </location>
    <ligand>
        <name>substrate</name>
    </ligand>
</feature>
<sequence>MPHPWHDVEIGEDAPREFQALVEIPKGSKVKYELDKETGLLKVDRVLYASIHYPANYGFIPRTLGDDDDPLDVLVLMQEPVHPLSLLVVRPIGMMHMVDDGENDEKIICVPLEDPEYRSYESYDQLPKHRLDELRSFFEDYKKLENKEVDVEDFADAGEAVEAVRHAMKLYDEQFPANG</sequence>
<dbReference type="RefSeq" id="WP_166176747.1">
    <property type="nucleotide sequence ID" value="NZ_CP045119.1"/>
</dbReference>
<evidence type="ECO:0000256" key="4">
    <source>
        <dbReference type="ARBA" id="ARBA00022801"/>
    </source>
</evidence>
<keyword evidence="4 7" id="KW-0378">Hydrolase</keyword>
<evidence type="ECO:0000256" key="3">
    <source>
        <dbReference type="ARBA" id="ARBA00022723"/>
    </source>
</evidence>